<evidence type="ECO:0000313" key="2">
    <source>
        <dbReference type="EMBL" id="CAH1001800.1"/>
    </source>
</evidence>
<evidence type="ECO:0000256" key="1">
    <source>
        <dbReference type="SAM" id="Phobius"/>
    </source>
</evidence>
<gene>
    <name evidence="2" type="ORF">LEM8419_02707</name>
</gene>
<keyword evidence="1" id="KW-0812">Transmembrane</keyword>
<comment type="caution">
    <text evidence="2">The sequence shown here is derived from an EMBL/GenBank/DDBJ whole genome shotgun (WGS) entry which is preliminary data.</text>
</comment>
<dbReference type="RefSeq" id="WP_238751653.1">
    <property type="nucleotide sequence ID" value="NZ_CAKLPZ010000003.1"/>
</dbReference>
<reference evidence="2" key="1">
    <citation type="submission" date="2021-12" db="EMBL/GenBank/DDBJ databases">
        <authorList>
            <person name="Rodrigo-Torres L."/>
            <person name="Arahal R. D."/>
            <person name="Lucena T."/>
        </authorList>
    </citation>
    <scope>NUCLEOTIDE SEQUENCE</scope>
    <source>
        <strain evidence="2">CECT 8419</strain>
    </source>
</reference>
<accession>A0ABM9B4H2</accession>
<feature type="transmembrane region" description="Helical" evidence="1">
    <location>
        <begin position="74"/>
        <end position="92"/>
    </location>
</feature>
<proteinExistence type="predicted"/>
<protein>
    <recommendedName>
        <fullName evidence="4">DUF3379 domain-containing protein</fullName>
    </recommendedName>
</protein>
<keyword evidence="3" id="KW-1185">Reference proteome</keyword>
<dbReference type="EMBL" id="CAKLPZ010000003">
    <property type="protein sequence ID" value="CAH1001800.1"/>
    <property type="molecule type" value="Genomic_DNA"/>
</dbReference>
<keyword evidence="1" id="KW-0472">Membrane</keyword>
<keyword evidence="1" id="KW-1133">Transmembrane helix</keyword>
<name>A0ABM9B4H2_9BACT</name>
<evidence type="ECO:0000313" key="3">
    <source>
        <dbReference type="Proteomes" id="UP000837803"/>
    </source>
</evidence>
<evidence type="ECO:0008006" key="4">
    <source>
        <dbReference type="Google" id="ProtNLM"/>
    </source>
</evidence>
<organism evidence="2 3">
    <name type="scientific">Neolewinella maritima</name>
    <dbReference type="NCBI Taxonomy" id="1383882"/>
    <lineage>
        <taxon>Bacteria</taxon>
        <taxon>Pseudomonadati</taxon>
        <taxon>Bacteroidota</taxon>
        <taxon>Saprospiria</taxon>
        <taxon>Saprospirales</taxon>
        <taxon>Lewinellaceae</taxon>
        <taxon>Neolewinella</taxon>
    </lineage>
</organism>
<dbReference type="Proteomes" id="UP000837803">
    <property type="component" value="Unassembled WGS sequence"/>
</dbReference>
<sequence length="191" mass="21931">MNEHNYDRLREALDRLPTYNSPGDNWDHIARALTPPLREQLPSYAPPPAVWNALSKELDAVPRSRLRRLPGRQLLAIAATLLLLLTTGFLLVNQDRGPVISYSYSQEAQPAEVVADWDDDEASFDRARQEVRTRNEPRLNNLGHELDELTYAREEVKSMLTAYGDDPGVVQQLAEIERERDDVYRRIIIEL</sequence>